<proteinExistence type="predicted"/>
<evidence type="ECO:0000256" key="1">
    <source>
        <dbReference type="SAM" id="Phobius"/>
    </source>
</evidence>
<keyword evidence="1" id="KW-1133">Transmembrane helix</keyword>
<feature type="non-terminal residue" evidence="2">
    <location>
        <position position="214"/>
    </location>
</feature>
<gene>
    <name evidence="2" type="ORF">LCGC14_2120820</name>
</gene>
<feature type="transmembrane region" description="Helical" evidence="1">
    <location>
        <begin position="84"/>
        <end position="102"/>
    </location>
</feature>
<dbReference type="EMBL" id="LAZR01026402">
    <property type="protein sequence ID" value="KKL68855.1"/>
    <property type="molecule type" value="Genomic_DNA"/>
</dbReference>
<accession>A0A0F9GHF5</accession>
<evidence type="ECO:0008006" key="3">
    <source>
        <dbReference type="Google" id="ProtNLM"/>
    </source>
</evidence>
<organism evidence="2">
    <name type="scientific">marine sediment metagenome</name>
    <dbReference type="NCBI Taxonomy" id="412755"/>
    <lineage>
        <taxon>unclassified sequences</taxon>
        <taxon>metagenomes</taxon>
        <taxon>ecological metagenomes</taxon>
    </lineage>
</organism>
<keyword evidence="1" id="KW-0812">Transmembrane</keyword>
<dbReference type="AlphaFoldDB" id="A0A0F9GHF5"/>
<feature type="transmembrane region" description="Helical" evidence="1">
    <location>
        <begin position="172"/>
        <end position="197"/>
    </location>
</feature>
<feature type="transmembrane region" description="Helical" evidence="1">
    <location>
        <begin position="6"/>
        <end position="24"/>
    </location>
</feature>
<sequence>MNKKKYYLTLPIICTFLWALLSLIKDNFVVEGAADFPAFYYAGKNIFINPEFVYSSGINPRYKYLPSFASVFSLISLFDYVPAAWIYFFILLIFACLSILEIDKILELKKVTNIFSKLLILLVVSNGLKIMQTFDFLQSKYISLYLLLLFLRREIEIRKDKGNKVKIYKFQFIQFSLLIFIVGIIPFIAFIIPLYIFNNIKIKEFFNKLQLQKY</sequence>
<keyword evidence="1" id="KW-0472">Membrane</keyword>
<feature type="transmembrane region" description="Helical" evidence="1">
    <location>
        <begin position="114"/>
        <end position="130"/>
    </location>
</feature>
<name>A0A0F9GHF5_9ZZZZ</name>
<comment type="caution">
    <text evidence="2">The sequence shown here is derived from an EMBL/GenBank/DDBJ whole genome shotgun (WGS) entry which is preliminary data.</text>
</comment>
<reference evidence="2" key="1">
    <citation type="journal article" date="2015" name="Nature">
        <title>Complex archaea that bridge the gap between prokaryotes and eukaryotes.</title>
        <authorList>
            <person name="Spang A."/>
            <person name="Saw J.H."/>
            <person name="Jorgensen S.L."/>
            <person name="Zaremba-Niedzwiedzka K."/>
            <person name="Martijn J."/>
            <person name="Lind A.E."/>
            <person name="van Eijk R."/>
            <person name="Schleper C."/>
            <person name="Guy L."/>
            <person name="Ettema T.J."/>
        </authorList>
    </citation>
    <scope>NUCLEOTIDE SEQUENCE</scope>
</reference>
<evidence type="ECO:0000313" key="2">
    <source>
        <dbReference type="EMBL" id="KKL68855.1"/>
    </source>
</evidence>
<protein>
    <recommendedName>
        <fullName evidence="3">Glycosyltransferase RgtA/B/C/D-like domain-containing protein</fullName>
    </recommendedName>
</protein>